<evidence type="ECO:0000313" key="2">
    <source>
        <dbReference type="EMBL" id="VAX12145.1"/>
    </source>
</evidence>
<proteinExistence type="predicted"/>
<protein>
    <submittedName>
        <fullName evidence="2">Heptaprenyl diphosphate synthase component I</fullName>
        <ecNumber evidence="2">2.5.1.30</ecNumber>
    </submittedName>
</protein>
<keyword evidence="1" id="KW-1133">Transmembrane helix</keyword>
<feature type="transmembrane region" description="Helical" evidence="1">
    <location>
        <begin position="138"/>
        <end position="159"/>
    </location>
</feature>
<keyword evidence="1" id="KW-0472">Membrane</keyword>
<organism evidence="2">
    <name type="scientific">hydrothermal vent metagenome</name>
    <dbReference type="NCBI Taxonomy" id="652676"/>
    <lineage>
        <taxon>unclassified sequences</taxon>
        <taxon>metagenomes</taxon>
        <taxon>ecological metagenomes</taxon>
    </lineage>
</organism>
<feature type="transmembrane region" description="Helical" evidence="1">
    <location>
        <begin position="43"/>
        <end position="65"/>
    </location>
</feature>
<dbReference type="EMBL" id="UOFZ01000016">
    <property type="protein sequence ID" value="VAX12145.1"/>
    <property type="molecule type" value="Genomic_DNA"/>
</dbReference>
<sequence length="172" mass="18247">MKITLKSTHEDSRIAWFTALAVTIHVLESSLPSPIPGLKPGLANIITIAVLCQFGWRTAAWVSLLRVLVGSLVLGTFLSPTFMLSLSGAVTSVLVLGVATKLPGRGFGPVGYSLLASIAHISAQFSCAYLLFIPHPGLWRLFPVLLSFAVALGIINGIISRSLLKSVVNKSP</sequence>
<dbReference type="InterPro" id="IPR010898">
    <property type="entry name" value="Hpre_diP_synth_I"/>
</dbReference>
<feature type="transmembrane region" description="Helical" evidence="1">
    <location>
        <begin position="77"/>
        <end position="98"/>
    </location>
</feature>
<dbReference type="EC" id="2.5.1.30" evidence="2"/>
<dbReference type="PIRSF" id="PIRSF027391">
    <property type="entry name" value="Hpre_diP_synt_I"/>
    <property type="match status" value="1"/>
</dbReference>
<accession>A0A3B1C0C5</accession>
<dbReference type="GO" id="GO:0000010">
    <property type="term" value="F:heptaprenyl diphosphate synthase activity"/>
    <property type="evidence" value="ECO:0007669"/>
    <property type="project" value="UniProtKB-EC"/>
</dbReference>
<keyword evidence="1" id="KW-0812">Transmembrane</keyword>
<dbReference type="Pfam" id="PF07456">
    <property type="entry name" value="Hpre_diP_synt_I"/>
    <property type="match status" value="1"/>
</dbReference>
<evidence type="ECO:0000256" key="1">
    <source>
        <dbReference type="SAM" id="Phobius"/>
    </source>
</evidence>
<gene>
    <name evidence="2" type="ORF">MNBD_GAMMA24-1980</name>
</gene>
<feature type="transmembrane region" description="Helical" evidence="1">
    <location>
        <begin position="110"/>
        <end position="132"/>
    </location>
</feature>
<dbReference type="InterPro" id="IPR014535">
    <property type="entry name" value="Hpre_diP_synt_I"/>
</dbReference>
<feature type="transmembrane region" description="Helical" evidence="1">
    <location>
        <begin position="14"/>
        <end position="31"/>
    </location>
</feature>
<dbReference type="Gene3D" id="1.10.1760.20">
    <property type="match status" value="1"/>
</dbReference>
<reference evidence="2" key="1">
    <citation type="submission" date="2018-06" db="EMBL/GenBank/DDBJ databases">
        <authorList>
            <person name="Zhirakovskaya E."/>
        </authorList>
    </citation>
    <scope>NUCLEOTIDE SEQUENCE</scope>
</reference>
<name>A0A3B1C0C5_9ZZZZ</name>
<dbReference type="AlphaFoldDB" id="A0A3B1C0C5"/>
<keyword evidence="2" id="KW-0808">Transferase</keyword>